<sequence>MSSQFKMAANTQPGGSYIGFATQTCNFIKGQQTIPSARVANVMADVSSLRVVRINEEQLQQTAQCHRGKASSGPSVLSSHVGSGAGHTEQVRKPPRRPAMAIYQPGISRLARKKSGSTDSGEDSSSKVTLQGCKTTRRTGTDGGCKVLSKTGDNDEVSVDVCTCDVQHKSYRERATSLGNSKHNSENCSCSMTPETLLAINSSDDISSSCSTLEEARDELKKVAEGSVCRNQAKTGQFISTSSNEDSPTKVSKSSGGVKTEKEDVFSNDHLHDDVGLGSKEAQPSTTHQPRRAQLSSTGSYQNIQSRGIIHLPPDISLHTHQADKQGTRPYLGEDNKRLFDPHKSAEIFHLTVKSEHNRPVARQVSKPRHHPSQSELCHHDVFSRGASHVQGNVQDRLPTCRYSHDVHVCLQHSIATNEDYHEFTDTNTTGTNSEKWQHVLQQAEALAADLRLHLSQGVPDNQHVVVTLHLQSQIQTCYESLILQDPEFASKHNIDQTLWKNSFYNIIEAFRGYLPGHQMKESLHNLLALIDKGASFYTDLLQKLQRKHKFNLDAYTYHLRTEPPARNVKLALLIAQRILICLGDISRYREQATGSANFGKARSFYLKAQRLYPNNGHPYNQLAILAIYTRRKMDAVYFYMRSLAASNPFVTARESLVTLFEEVRRKVTQMEGKKKATQDSHQGKSDEKWPKVRRHYPQKSSALRQEIWILPPQLRKSQKTSLVSSLGLQPSSRTPSELVKSFELSFLHTHGKLFTKTGMETFSAVVSQTLHEFQSLLQLSPSSIGNMKLLQVMGINMFAISNCASSDVWAEGIMSPLQDCAVRLGMDMFGLMVTTAAHNLQQQRRSATRDSGQEGKSNAELQELLPSLKVWADWMTCHQFTWNPTTNTYSSSPVANTWTALADLCNELEESDSSTVTLEDEHREDLEPVLLEEDFHLAGFQPLSSQIISGVKYASPSSVQKGIAQDILRKKSLQLFGQYLCGLERPILVWEHGKHVSTVPSNHDAEDTAEKLNLEAGNPQIEEDIIIEAYTEEEEMDVESCDMTRGSFKELKAKRDLLAKLLEEKEKRKSHIEAVLDDHTSAVEMEVEVVPAFLIPDTNSFIDNLHGLKRLILCQMFTVVVPLVVINELDGLARGSKPGLDKTSGHAQKLQQGAMLAVQFLEDQFSHHDSHLRALTSKGTSLDTIAFRNEDMPGHQGNNDDVILSCCLHFCHDVAKDYMPTKRGEPIRLKRDVVLLTDDRNLHLKAHTHNVPVKEIQEFIHWSGL</sequence>
<dbReference type="InterPro" id="IPR002716">
    <property type="entry name" value="PIN_dom"/>
</dbReference>
<feature type="compositionally biased region" description="Polar residues" evidence="6">
    <location>
        <begin position="239"/>
        <end position="257"/>
    </location>
</feature>
<name>A0A8J9YYS7_BRALA</name>
<comment type="subcellular location">
    <subcellularLocation>
        <location evidence="2">Cytoplasm</location>
    </subcellularLocation>
    <subcellularLocation>
        <location evidence="1">Nucleus</location>
    </subcellularLocation>
</comment>
<keyword evidence="3" id="KW-0963">Cytoplasm</keyword>
<dbReference type="InterPro" id="IPR029060">
    <property type="entry name" value="PIN-like_dom_sf"/>
</dbReference>
<feature type="domain" description="PIN" evidence="7">
    <location>
        <begin position="1093"/>
        <end position="1245"/>
    </location>
</feature>
<evidence type="ECO:0000313" key="8">
    <source>
        <dbReference type="EMBL" id="CAH1244299.1"/>
    </source>
</evidence>
<dbReference type="GO" id="GO:0005737">
    <property type="term" value="C:cytoplasm"/>
    <property type="evidence" value="ECO:0007669"/>
    <property type="project" value="UniProtKB-SubCell"/>
</dbReference>
<dbReference type="InterPro" id="IPR045153">
    <property type="entry name" value="Est1/Ebs1-like"/>
</dbReference>
<keyword evidence="9" id="KW-1185">Reference proteome</keyword>
<evidence type="ECO:0000256" key="6">
    <source>
        <dbReference type="SAM" id="MobiDB-lite"/>
    </source>
</evidence>
<feature type="compositionally biased region" description="Polar residues" evidence="6">
    <location>
        <begin position="282"/>
        <end position="301"/>
    </location>
</feature>
<feature type="region of interest" description="Disordered" evidence="6">
    <location>
        <begin position="671"/>
        <end position="696"/>
    </location>
</feature>
<feature type="compositionally biased region" description="Basic and acidic residues" evidence="6">
    <location>
        <begin position="672"/>
        <end position="691"/>
    </location>
</feature>
<dbReference type="Gene3D" id="3.40.50.1010">
    <property type="entry name" value="5'-nuclease"/>
    <property type="match status" value="1"/>
</dbReference>
<accession>A0A8J9YYS7</accession>
<dbReference type="FunFam" id="3.40.50.1010:FF:000014">
    <property type="entry name" value="telomerase-binding protein EST1A isoform X1"/>
    <property type="match status" value="1"/>
</dbReference>
<dbReference type="SUPFAM" id="SSF88723">
    <property type="entry name" value="PIN domain-like"/>
    <property type="match status" value="1"/>
</dbReference>
<dbReference type="OrthoDB" id="2017974at2759"/>
<feature type="region of interest" description="Disordered" evidence="6">
    <location>
        <begin position="65"/>
        <end position="131"/>
    </location>
</feature>
<dbReference type="GO" id="GO:0000184">
    <property type="term" value="P:nuclear-transcribed mRNA catabolic process, nonsense-mediated decay"/>
    <property type="evidence" value="ECO:0007669"/>
    <property type="project" value="UniProtKB-KW"/>
</dbReference>
<evidence type="ECO:0000256" key="2">
    <source>
        <dbReference type="ARBA" id="ARBA00004496"/>
    </source>
</evidence>
<keyword evidence="5" id="KW-0539">Nucleus</keyword>
<feature type="compositionally biased region" description="Basic and acidic residues" evidence="6">
    <location>
        <begin position="259"/>
        <end position="275"/>
    </location>
</feature>
<dbReference type="CDD" id="cd09885">
    <property type="entry name" value="PIN_Smg6-like"/>
    <property type="match status" value="1"/>
</dbReference>
<dbReference type="Pfam" id="PF13638">
    <property type="entry name" value="PIN_4"/>
    <property type="match status" value="1"/>
</dbReference>
<dbReference type="AlphaFoldDB" id="A0A8J9YYS7"/>
<dbReference type="EMBL" id="OV696699">
    <property type="protein sequence ID" value="CAH1244299.1"/>
    <property type="molecule type" value="Genomic_DNA"/>
</dbReference>
<evidence type="ECO:0000256" key="1">
    <source>
        <dbReference type="ARBA" id="ARBA00004123"/>
    </source>
</evidence>
<dbReference type="GO" id="GO:0042162">
    <property type="term" value="F:telomeric DNA binding"/>
    <property type="evidence" value="ECO:0007669"/>
    <property type="project" value="TreeGrafter"/>
</dbReference>
<dbReference type="Pfam" id="PF10373">
    <property type="entry name" value="EST1_DNA_bind"/>
    <property type="match status" value="1"/>
</dbReference>
<evidence type="ECO:0000259" key="7">
    <source>
        <dbReference type="SMART" id="SM00670"/>
    </source>
</evidence>
<dbReference type="PANTHER" id="PTHR15696">
    <property type="entry name" value="SMG-7 SUPPRESSOR WITH MORPHOLOGICAL EFFECT ON GENITALIA PROTEIN 7"/>
    <property type="match status" value="1"/>
</dbReference>
<dbReference type="GO" id="GO:0070034">
    <property type="term" value="F:telomerase RNA binding"/>
    <property type="evidence" value="ECO:0007669"/>
    <property type="project" value="TreeGrafter"/>
</dbReference>
<feature type="compositionally biased region" description="Polar residues" evidence="6">
    <location>
        <begin position="72"/>
        <end position="81"/>
    </location>
</feature>
<reference evidence="8" key="1">
    <citation type="submission" date="2022-01" db="EMBL/GenBank/DDBJ databases">
        <authorList>
            <person name="Braso-Vives M."/>
        </authorList>
    </citation>
    <scope>NUCLEOTIDE SEQUENCE</scope>
</reference>
<dbReference type="SMART" id="SM00670">
    <property type="entry name" value="PINc"/>
    <property type="match status" value="1"/>
</dbReference>
<dbReference type="Pfam" id="PF10374">
    <property type="entry name" value="EST1"/>
    <property type="match status" value="1"/>
</dbReference>
<dbReference type="InterPro" id="IPR011990">
    <property type="entry name" value="TPR-like_helical_dom_sf"/>
</dbReference>
<dbReference type="Gene3D" id="1.25.40.10">
    <property type="entry name" value="Tetratricopeptide repeat domain"/>
    <property type="match status" value="1"/>
</dbReference>
<evidence type="ECO:0000256" key="3">
    <source>
        <dbReference type="ARBA" id="ARBA00022490"/>
    </source>
</evidence>
<organism evidence="8 9">
    <name type="scientific">Branchiostoma lanceolatum</name>
    <name type="common">Common lancelet</name>
    <name type="synonym">Amphioxus lanceolatum</name>
    <dbReference type="NCBI Taxonomy" id="7740"/>
    <lineage>
        <taxon>Eukaryota</taxon>
        <taxon>Metazoa</taxon>
        <taxon>Chordata</taxon>
        <taxon>Cephalochordata</taxon>
        <taxon>Leptocardii</taxon>
        <taxon>Amphioxiformes</taxon>
        <taxon>Branchiostomatidae</taxon>
        <taxon>Branchiostoma</taxon>
    </lineage>
</organism>
<dbReference type="SUPFAM" id="SSF48452">
    <property type="entry name" value="TPR-like"/>
    <property type="match status" value="1"/>
</dbReference>
<protein>
    <submittedName>
        <fullName evidence="8">SMG6 protein</fullName>
    </submittedName>
</protein>
<dbReference type="InterPro" id="IPR019458">
    <property type="entry name" value="Est1-like_N"/>
</dbReference>
<dbReference type="InterPro" id="IPR018834">
    <property type="entry name" value="DNA/RNA-bd_Est1-type"/>
</dbReference>
<keyword evidence="4" id="KW-0866">Nonsense-mediated mRNA decay</keyword>
<evidence type="ECO:0000256" key="5">
    <source>
        <dbReference type="ARBA" id="ARBA00023242"/>
    </source>
</evidence>
<feature type="region of interest" description="Disordered" evidence="6">
    <location>
        <begin position="239"/>
        <end position="301"/>
    </location>
</feature>
<dbReference type="Proteomes" id="UP000838412">
    <property type="component" value="Chromosome 14"/>
</dbReference>
<proteinExistence type="predicted"/>
<dbReference type="GO" id="GO:0005697">
    <property type="term" value="C:telomerase holoenzyme complex"/>
    <property type="evidence" value="ECO:0007669"/>
    <property type="project" value="TreeGrafter"/>
</dbReference>
<evidence type="ECO:0000256" key="4">
    <source>
        <dbReference type="ARBA" id="ARBA00023161"/>
    </source>
</evidence>
<dbReference type="PANTHER" id="PTHR15696:SF0">
    <property type="entry name" value="TELOMERASE-BINDING PROTEIN EST1A"/>
    <property type="match status" value="1"/>
</dbReference>
<evidence type="ECO:0000313" key="9">
    <source>
        <dbReference type="Proteomes" id="UP000838412"/>
    </source>
</evidence>
<gene>
    <name evidence="8" type="primary">SMG6</name>
    <name evidence="8" type="ORF">BLAG_LOCUS6968</name>
</gene>